<dbReference type="InterPro" id="IPR011453">
    <property type="entry name" value="DUF1559"/>
</dbReference>
<organism evidence="2 3">
    <name type="scientific">Aquisphaera giovannonii</name>
    <dbReference type="NCBI Taxonomy" id="406548"/>
    <lineage>
        <taxon>Bacteria</taxon>
        <taxon>Pseudomonadati</taxon>
        <taxon>Planctomycetota</taxon>
        <taxon>Planctomycetia</taxon>
        <taxon>Isosphaerales</taxon>
        <taxon>Isosphaeraceae</taxon>
        <taxon>Aquisphaera</taxon>
    </lineage>
</organism>
<dbReference type="Proteomes" id="UP000324233">
    <property type="component" value="Chromosome"/>
</dbReference>
<dbReference type="PANTHER" id="PTHR30093:SF2">
    <property type="entry name" value="TYPE II SECRETION SYSTEM PROTEIN H"/>
    <property type="match status" value="1"/>
</dbReference>
<dbReference type="NCBIfam" id="TIGR04294">
    <property type="entry name" value="pre_pil_HX9DG"/>
    <property type="match status" value="1"/>
</dbReference>
<dbReference type="Pfam" id="PF07963">
    <property type="entry name" value="N_methyl"/>
    <property type="match status" value="1"/>
</dbReference>
<sequence length="306" mass="33612">MTRGIRTEAGRRGAGFTLIELLVVIAIIAVLIALLLPAVQAAREAARRIQCTNNIKQMLLGFHNHHNNYNGFPPVRTETPNYGWCVNLIPFLEQAVLFNAFNLNKNFYDYENQTVSHTSLSVFSCPSDPQGLRDVEIQLGKTDYGTKGTVGDYKTNHLLNAMYQVNGAAGNPVLLRAGQYQKISAITDGTSQTTLIHEQAGRPIWYLKGWKAQPTTAGLTNVYWWDCWASYSHFQYQGYSADGASTGWACGVNCSNAQGIYGFHPGGANVGFCDGSVRFLKDTTPALIVFKLATRDGGEPLSADQY</sequence>
<dbReference type="PROSITE" id="PS00409">
    <property type="entry name" value="PROKAR_NTER_METHYL"/>
    <property type="match status" value="1"/>
</dbReference>
<evidence type="ECO:0000313" key="3">
    <source>
        <dbReference type="Proteomes" id="UP000324233"/>
    </source>
</evidence>
<protein>
    <recommendedName>
        <fullName evidence="1">DUF1559 domain-containing protein</fullName>
    </recommendedName>
</protein>
<dbReference type="InterPro" id="IPR012902">
    <property type="entry name" value="N_methyl_site"/>
</dbReference>
<dbReference type="EMBL" id="CP042997">
    <property type="protein sequence ID" value="QEH39149.1"/>
    <property type="molecule type" value="Genomic_DNA"/>
</dbReference>
<dbReference type="KEGG" id="agv:OJF2_77610"/>
<name>A0A5B9WFU7_9BACT</name>
<dbReference type="Pfam" id="PF07596">
    <property type="entry name" value="SBP_bac_10"/>
    <property type="match status" value="1"/>
</dbReference>
<gene>
    <name evidence="2" type="ORF">OJF2_77610</name>
</gene>
<keyword evidence="3" id="KW-1185">Reference proteome</keyword>
<dbReference type="RefSeq" id="WP_148598494.1">
    <property type="nucleotide sequence ID" value="NZ_CP042997.1"/>
</dbReference>
<feature type="domain" description="DUF1559" evidence="1">
    <location>
        <begin position="40"/>
        <end position="285"/>
    </location>
</feature>
<accession>A0A5B9WFU7</accession>
<dbReference type="AlphaFoldDB" id="A0A5B9WFU7"/>
<dbReference type="SUPFAM" id="SSF54523">
    <property type="entry name" value="Pili subunits"/>
    <property type="match status" value="1"/>
</dbReference>
<evidence type="ECO:0000313" key="2">
    <source>
        <dbReference type="EMBL" id="QEH39149.1"/>
    </source>
</evidence>
<dbReference type="OrthoDB" id="289947at2"/>
<evidence type="ECO:0000259" key="1">
    <source>
        <dbReference type="Pfam" id="PF07596"/>
    </source>
</evidence>
<dbReference type="NCBIfam" id="TIGR02532">
    <property type="entry name" value="IV_pilin_GFxxxE"/>
    <property type="match status" value="1"/>
</dbReference>
<dbReference type="InterPro" id="IPR027558">
    <property type="entry name" value="Pre_pil_HX9DG_C"/>
</dbReference>
<dbReference type="PANTHER" id="PTHR30093">
    <property type="entry name" value="GENERAL SECRETION PATHWAY PROTEIN G"/>
    <property type="match status" value="1"/>
</dbReference>
<reference evidence="2 3" key="1">
    <citation type="submission" date="2019-08" db="EMBL/GenBank/DDBJ databases">
        <title>Deep-cultivation of Planctomycetes and their phenomic and genomic characterization uncovers novel biology.</title>
        <authorList>
            <person name="Wiegand S."/>
            <person name="Jogler M."/>
            <person name="Boedeker C."/>
            <person name="Pinto D."/>
            <person name="Vollmers J."/>
            <person name="Rivas-Marin E."/>
            <person name="Kohn T."/>
            <person name="Peeters S.H."/>
            <person name="Heuer A."/>
            <person name="Rast P."/>
            <person name="Oberbeckmann S."/>
            <person name="Bunk B."/>
            <person name="Jeske O."/>
            <person name="Meyerdierks A."/>
            <person name="Storesund J.E."/>
            <person name="Kallscheuer N."/>
            <person name="Luecker S."/>
            <person name="Lage O.M."/>
            <person name="Pohl T."/>
            <person name="Merkel B.J."/>
            <person name="Hornburger P."/>
            <person name="Mueller R.-W."/>
            <person name="Bruemmer F."/>
            <person name="Labrenz M."/>
            <person name="Spormann A.M."/>
            <person name="Op den Camp H."/>
            <person name="Overmann J."/>
            <person name="Amann R."/>
            <person name="Jetten M.S.M."/>
            <person name="Mascher T."/>
            <person name="Medema M.H."/>
            <person name="Devos D.P."/>
            <person name="Kaster A.-K."/>
            <person name="Ovreas L."/>
            <person name="Rohde M."/>
            <person name="Galperin M.Y."/>
            <person name="Jogler C."/>
        </authorList>
    </citation>
    <scope>NUCLEOTIDE SEQUENCE [LARGE SCALE GENOMIC DNA]</scope>
    <source>
        <strain evidence="2 3">OJF2</strain>
    </source>
</reference>
<dbReference type="Gene3D" id="3.30.700.10">
    <property type="entry name" value="Glycoprotein, Type 4 Pilin"/>
    <property type="match status" value="1"/>
</dbReference>
<proteinExistence type="predicted"/>
<dbReference type="InterPro" id="IPR045584">
    <property type="entry name" value="Pilin-like"/>
</dbReference>